<evidence type="ECO:0000313" key="2">
    <source>
        <dbReference type="Proteomes" id="UP001152888"/>
    </source>
</evidence>
<evidence type="ECO:0000313" key="1">
    <source>
        <dbReference type="EMBL" id="CAH1959141.1"/>
    </source>
</evidence>
<proteinExistence type="predicted"/>
<name>A0A9P0JQA7_ACAOB</name>
<comment type="caution">
    <text evidence="1">The sequence shown here is derived from an EMBL/GenBank/DDBJ whole genome shotgun (WGS) entry which is preliminary data.</text>
</comment>
<organism evidence="1 2">
    <name type="scientific">Acanthoscelides obtectus</name>
    <name type="common">Bean weevil</name>
    <name type="synonym">Bruchus obtectus</name>
    <dbReference type="NCBI Taxonomy" id="200917"/>
    <lineage>
        <taxon>Eukaryota</taxon>
        <taxon>Metazoa</taxon>
        <taxon>Ecdysozoa</taxon>
        <taxon>Arthropoda</taxon>
        <taxon>Hexapoda</taxon>
        <taxon>Insecta</taxon>
        <taxon>Pterygota</taxon>
        <taxon>Neoptera</taxon>
        <taxon>Endopterygota</taxon>
        <taxon>Coleoptera</taxon>
        <taxon>Polyphaga</taxon>
        <taxon>Cucujiformia</taxon>
        <taxon>Chrysomeloidea</taxon>
        <taxon>Chrysomelidae</taxon>
        <taxon>Bruchinae</taxon>
        <taxon>Bruchini</taxon>
        <taxon>Acanthoscelides</taxon>
    </lineage>
</organism>
<accession>A0A9P0JQA7</accession>
<keyword evidence="2" id="KW-1185">Reference proteome</keyword>
<dbReference type="AlphaFoldDB" id="A0A9P0JQA7"/>
<gene>
    <name evidence="1" type="ORF">ACAOBT_LOCUS3020</name>
</gene>
<dbReference type="Proteomes" id="UP001152888">
    <property type="component" value="Unassembled WGS sequence"/>
</dbReference>
<reference evidence="1" key="1">
    <citation type="submission" date="2022-03" db="EMBL/GenBank/DDBJ databases">
        <authorList>
            <person name="Sayadi A."/>
        </authorList>
    </citation>
    <scope>NUCLEOTIDE SEQUENCE</scope>
</reference>
<sequence length="46" mass="5467">MGRLWWHCGQNKIKTSQTCTCEKISIIEEVGQRTTLKMLWQQLKMV</sequence>
<protein>
    <submittedName>
        <fullName evidence="1">Uncharacterized protein</fullName>
    </submittedName>
</protein>
<dbReference type="EMBL" id="CAKOFQ010006680">
    <property type="protein sequence ID" value="CAH1959141.1"/>
    <property type="molecule type" value="Genomic_DNA"/>
</dbReference>